<evidence type="ECO:0000256" key="4">
    <source>
        <dbReference type="ARBA" id="ARBA00012669"/>
    </source>
</evidence>
<dbReference type="Pfam" id="PF02657">
    <property type="entry name" value="SufE"/>
    <property type="match status" value="1"/>
</dbReference>
<comment type="subcellular location">
    <subcellularLocation>
        <location evidence="2">Plastid</location>
        <location evidence="2">Chloroplast</location>
    </subcellularLocation>
</comment>
<evidence type="ECO:0000256" key="11">
    <source>
        <dbReference type="ARBA" id="ARBA00023004"/>
    </source>
</evidence>
<comment type="caution">
    <text evidence="15">The sequence shown here is derived from an EMBL/GenBank/DDBJ whole genome shotgun (WGS) entry which is preliminary data.</text>
</comment>
<keyword evidence="11" id="KW-0408">Iron</keyword>
<comment type="cofactor">
    <cofactor evidence="1">
        <name>[4Fe-4S] cluster</name>
        <dbReference type="ChEBI" id="CHEBI:49883"/>
    </cofactor>
</comment>
<dbReference type="GO" id="GO:0016226">
    <property type="term" value="P:iron-sulfur cluster assembly"/>
    <property type="evidence" value="ECO:0007669"/>
    <property type="project" value="UniProtKB-ARBA"/>
</dbReference>
<keyword evidence="12" id="KW-0411">Iron-sulfur</keyword>
<dbReference type="InterPro" id="IPR003473">
    <property type="entry name" value="NadA"/>
</dbReference>
<reference evidence="15" key="1">
    <citation type="journal article" date="2023" name="Plant J.">
        <title>The genome of the king protea, Protea cynaroides.</title>
        <authorList>
            <person name="Chang J."/>
            <person name="Duong T.A."/>
            <person name="Schoeman C."/>
            <person name="Ma X."/>
            <person name="Roodt D."/>
            <person name="Barker N."/>
            <person name="Li Z."/>
            <person name="Van de Peer Y."/>
            <person name="Mizrachi E."/>
        </authorList>
    </citation>
    <scope>NUCLEOTIDE SEQUENCE</scope>
    <source>
        <tissue evidence="15">Young leaves</tissue>
    </source>
</reference>
<dbReference type="FunFam" id="3.90.1010.10:FF:000010">
    <property type="entry name" value="Quinolinate synthase, chloroplastic"/>
    <property type="match status" value="1"/>
</dbReference>
<dbReference type="SUPFAM" id="SSF142754">
    <property type="entry name" value="NadA-like"/>
    <property type="match status" value="1"/>
</dbReference>
<dbReference type="Proteomes" id="UP001141806">
    <property type="component" value="Unassembled WGS sequence"/>
</dbReference>
<feature type="region of interest" description="Disordered" evidence="13">
    <location>
        <begin position="1"/>
        <end position="29"/>
    </location>
</feature>
<evidence type="ECO:0000256" key="12">
    <source>
        <dbReference type="ARBA" id="ARBA00023014"/>
    </source>
</evidence>
<evidence type="ECO:0000313" key="16">
    <source>
        <dbReference type="Proteomes" id="UP001141806"/>
    </source>
</evidence>
<dbReference type="GO" id="GO:0008047">
    <property type="term" value="F:enzyme activator activity"/>
    <property type="evidence" value="ECO:0007669"/>
    <property type="project" value="UniProtKB-ARBA"/>
</dbReference>
<evidence type="ECO:0000256" key="10">
    <source>
        <dbReference type="ARBA" id="ARBA00022723"/>
    </source>
</evidence>
<evidence type="ECO:0000256" key="8">
    <source>
        <dbReference type="ARBA" id="ARBA00022642"/>
    </source>
</evidence>
<evidence type="ECO:0000256" key="5">
    <source>
        <dbReference type="ARBA" id="ARBA00022485"/>
    </source>
</evidence>
<dbReference type="InterPro" id="IPR036094">
    <property type="entry name" value="NadA_sf"/>
</dbReference>
<dbReference type="EC" id="2.5.1.72" evidence="4"/>
<sequence length="658" mass="72609">MDSASLAMRATSSYSRLPEPKSSPFRTHGYLQDRVSLRRSLRLKVKCAHRPNPISSSSSLKSNTNTQNPSCSVSCSAVTEASLGTSEVAICKLQRLVSEFQSLPEPIDRVKRLLHYATLLPPFDESRHVPTNQVMGCTAQVWLDASLDDCGRMRFSADSDSEITKGFCSCLIWILNGAFPEEVLGLKTEDLAALNVGFPGRARSRVNTWHNVLISMQKRTKALVAEREGMPLDPFPSLVITPDGIRAKGSYAKAQCICRQSFLFPDKLKINELLNVLKEKKIDMAVKMAEAGCQFITVLGVDFMSENVHAILDWAGFNEVGVYRTSNKCIGCSLADAALASMAPPSLHVVYINTSLETKAQALELVPMITCTSSNAVQTILQDFAQIPNLNIWYGPVSYMSANIAELFQQMVTMTNEEIAEIHRERDSNSIRSLLPCLHYYQDGTCIVHNLFGHEIVDKIQEMYRDAFLMFHFEVPGEMFSLAMEAKRRGMGVVGTRDRNVDDLLGTESGMVASIVGAVRGLLRSVDSPGYAKFNVEIIFPVSMDSLSRTSKDLLTDLNTADNSNLSELSVIPGIPSGEGCSIHGGCASCPYMKATRKLPEKLVHQIEYPSGNGSQQSSCDQYRHPSYTGAPLSVNDPNIAPFTYILERLMRKKISLK</sequence>
<keyword evidence="8" id="KW-0662">Pyridine nucleotide biosynthesis</keyword>
<evidence type="ECO:0000256" key="7">
    <source>
        <dbReference type="ARBA" id="ARBA00022640"/>
    </source>
</evidence>
<accession>A0A9Q0H9A1</accession>
<dbReference type="GO" id="GO:0034628">
    <property type="term" value="P:'de novo' NAD+ biosynthetic process from L-aspartate"/>
    <property type="evidence" value="ECO:0007669"/>
    <property type="project" value="TreeGrafter"/>
</dbReference>
<evidence type="ECO:0000256" key="13">
    <source>
        <dbReference type="SAM" id="MobiDB-lite"/>
    </source>
</evidence>
<dbReference type="GO" id="GO:0046872">
    <property type="term" value="F:metal ion binding"/>
    <property type="evidence" value="ECO:0007669"/>
    <property type="project" value="UniProtKB-KW"/>
</dbReference>
<feature type="domain" description="Fe-S metabolism associated" evidence="14">
    <location>
        <begin position="98"/>
        <end position="218"/>
    </location>
</feature>
<name>A0A9Q0H9A1_9MAGN</name>
<evidence type="ECO:0000256" key="3">
    <source>
        <dbReference type="ARBA" id="ARBA00005065"/>
    </source>
</evidence>
<keyword evidence="10" id="KW-0479">Metal-binding</keyword>
<evidence type="ECO:0000256" key="2">
    <source>
        <dbReference type="ARBA" id="ARBA00004229"/>
    </source>
</evidence>
<keyword evidence="16" id="KW-1185">Reference proteome</keyword>
<keyword evidence="9" id="KW-0808">Transferase</keyword>
<dbReference type="EMBL" id="JAMYWD010000009">
    <property type="protein sequence ID" value="KAJ4960623.1"/>
    <property type="molecule type" value="Genomic_DNA"/>
</dbReference>
<dbReference type="GO" id="GO:0009507">
    <property type="term" value="C:chloroplast"/>
    <property type="evidence" value="ECO:0007669"/>
    <property type="project" value="UniProtKB-SubCell"/>
</dbReference>
<proteinExistence type="predicted"/>
<dbReference type="Gene3D" id="3.90.1010.10">
    <property type="match status" value="1"/>
</dbReference>
<dbReference type="OrthoDB" id="66991at2759"/>
<evidence type="ECO:0000256" key="1">
    <source>
        <dbReference type="ARBA" id="ARBA00001966"/>
    </source>
</evidence>
<dbReference type="SUPFAM" id="SSF82649">
    <property type="entry name" value="SufE/NifU"/>
    <property type="match status" value="1"/>
</dbReference>
<evidence type="ECO:0000256" key="9">
    <source>
        <dbReference type="ARBA" id="ARBA00022679"/>
    </source>
</evidence>
<organism evidence="15 16">
    <name type="scientific">Protea cynaroides</name>
    <dbReference type="NCBI Taxonomy" id="273540"/>
    <lineage>
        <taxon>Eukaryota</taxon>
        <taxon>Viridiplantae</taxon>
        <taxon>Streptophyta</taxon>
        <taxon>Embryophyta</taxon>
        <taxon>Tracheophyta</taxon>
        <taxon>Spermatophyta</taxon>
        <taxon>Magnoliopsida</taxon>
        <taxon>Proteales</taxon>
        <taxon>Proteaceae</taxon>
        <taxon>Protea</taxon>
    </lineage>
</organism>
<evidence type="ECO:0000313" key="15">
    <source>
        <dbReference type="EMBL" id="KAJ4960623.1"/>
    </source>
</evidence>
<keyword evidence="6" id="KW-0150">Chloroplast</keyword>
<dbReference type="PANTHER" id="PTHR30573:SF0">
    <property type="entry name" value="QUINOLINATE SYNTHASE, CHLOROPLASTIC"/>
    <property type="match status" value="1"/>
</dbReference>
<evidence type="ECO:0000259" key="14">
    <source>
        <dbReference type="Pfam" id="PF02657"/>
    </source>
</evidence>
<dbReference type="AlphaFoldDB" id="A0A9Q0H9A1"/>
<protein>
    <recommendedName>
        <fullName evidence="4">quinolinate synthase</fullName>
        <ecNumber evidence="4">2.5.1.72</ecNumber>
    </recommendedName>
</protein>
<dbReference type="Pfam" id="PF02445">
    <property type="entry name" value="NadA"/>
    <property type="match status" value="1"/>
</dbReference>
<dbReference type="GO" id="GO:0051539">
    <property type="term" value="F:4 iron, 4 sulfur cluster binding"/>
    <property type="evidence" value="ECO:0007669"/>
    <property type="project" value="UniProtKB-KW"/>
</dbReference>
<dbReference type="Gene3D" id="3.40.50.10800">
    <property type="entry name" value="NadA-like"/>
    <property type="match status" value="3"/>
</dbReference>
<evidence type="ECO:0000256" key="6">
    <source>
        <dbReference type="ARBA" id="ARBA00022528"/>
    </source>
</evidence>
<keyword evidence="7" id="KW-0934">Plastid</keyword>
<dbReference type="PANTHER" id="PTHR30573">
    <property type="entry name" value="QUINOLINATE SYNTHETASE A"/>
    <property type="match status" value="1"/>
</dbReference>
<dbReference type="InterPro" id="IPR003808">
    <property type="entry name" value="Fe-S_metab-assoc_dom"/>
</dbReference>
<dbReference type="GO" id="GO:0051176">
    <property type="term" value="P:positive regulation of sulfur metabolic process"/>
    <property type="evidence" value="ECO:0007669"/>
    <property type="project" value="UniProtKB-ARBA"/>
</dbReference>
<dbReference type="GO" id="GO:0008987">
    <property type="term" value="F:quinolinate synthetase A activity"/>
    <property type="evidence" value="ECO:0007669"/>
    <property type="project" value="InterPro"/>
</dbReference>
<comment type="pathway">
    <text evidence="3">Cofactor biosynthesis; NAD(+) biosynthesis; quinolinate from iminoaspartate: step 1/1.</text>
</comment>
<keyword evidence="5" id="KW-0004">4Fe-4S</keyword>
<gene>
    <name evidence="15" type="ORF">NE237_020533</name>
</gene>